<dbReference type="AlphaFoldDB" id="A0A517QX83"/>
<dbReference type="EMBL" id="CP036268">
    <property type="protein sequence ID" value="QDT36188.1"/>
    <property type="molecule type" value="Genomic_DNA"/>
</dbReference>
<dbReference type="KEGG" id="svp:Pan189_05430"/>
<name>A0A517QX83_9PLAN</name>
<protein>
    <recommendedName>
        <fullName evidence="4">HlyD family secretion protein</fullName>
    </recommendedName>
</protein>
<gene>
    <name evidence="2" type="ORF">Pan189_05430</name>
</gene>
<organism evidence="2 3">
    <name type="scientific">Stratiformator vulcanicus</name>
    <dbReference type="NCBI Taxonomy" id="2527980"/>
    <lineage>
        <taxon>Bacteria</taxon>
        <taxon>Pseudomonadati</taxon>
        <taxon>Planctomycetota</taxon>
        <taxon>Planctomycetia</taxon>
        <taxon>Planctomycetales</taxon>
        <taxon>Planctomycetaceae</taxon>
        <taxon>Stratiformator</taxon>
    </lineage>
</organism>
<dbReference type="RefSeq" id="WP_145362409.1">
    <property type="nucleotide sequence ID" value="NZ_CP036268.1"/>
</dbReference>
<evidence type="ECO:0000313" key="2">
    <source>
        <dbReference type="EMBL" id="QDT36188.1"/>
    </source>
</evidence>
<dbReference type="Gene3D" id="2.40.50.100">
    <property type="match status" value="1"/>
</dbReference>
<dbReference type="PANTHER" id="PTHR30097">
    <property type="entry name" value="CATION EFFLUX SYSTEM PROTEIN CUSB"/>
    <property type="match status" value="1"/>
</dbReference>
<evidence type="ECO:0000256" key="1">
    <source>
        <dbReference type="ARBA" id="ARBA00022448"/>
    </source>
</evidence>
<dbReference type="InterPro" id="IPR051909">
    <property type="entry name" value="MFP_Cation_Efflux"/>
</dbReference>
<dbReference type="GO" id="GO:0060003">
    <property type="term" value="P:copper ion export"/>
    <property type="evidence" value="ECO:0007669"/>
    <property type="project" value="TreeGrafter"/>
</dbReference>
<accession>A0A517QX83</accession>
<keyword evidence="3" id="KW-1185">Reference proteome</keyword>
<dbReference type="InterPro" id="IPR029016">
    <property type="entry name" value="GAF-like_dom_sf"/>
</dbReference>
<dbReference type="GO" id="GO:0030313">
    <property type="term" value="C:cell envelope"/>
    <property type="evidence" value="ECO:0007669"/>
    <property type="project" value="TreeGrafter"/>
</dbReference>
<evidence type="ECO:0008006" key="4">
    <source>
        <dbReference type="Google" id="ProtNLM"/>
    </source>
</evidence>
<keyword evidence="1" id="KW-0813">Transport</keyword>
<sequence length="656" mass="72195">MQTESEIRPFSERLGDAARDDFVRLADDASDARRFFADLLPRLTELLGGRAAGVWIGEGGNLGLLADYQLAQVQIGQDVRVTRGAEACVRSALGKTLPSNRTLTLPGGEPLDLLLIPFSPDRSLPGVLKIAGPAGSLTLADDSDRSAAEEIGTLIERFFDRAAEAARSTDPSWVTAQFAPFCEQLHATLNAKTVCRVAVDEGRHLLNCDRLMIVRRRGGRWRVSAVSGQGTISRRSPLVKQVEKLAQVIGRRTEPLRYRGNLDDFPKQPGRLLAQYVDAHDVRLLDLIPLIPEEPKGDGPKRRRRKPRAILMCENFRSNAPSTEYEHWGAECTGQIATALTNAERFERLRRIAPLESLGAAVESLCSRRIAIVALVISLVLGAGKVASLVPVPDRVRCSGNLWPTVRRSVFAPAEGEVVALHVGEGARVTPGMPLIQLESDLLKTREVKLKGTISEKELLAHALEISATSDTNLDQQRRIELKSDLAALHVELIGLRQQLELVQESQAELSIVAPIRGVIVERDLSRRLLGKPVGIGETFLTVADDQGDWKVEADLPERRWRKFDDANSRGDVTIRYRFADGSGEWAEAQFVSYATGAERADLGQVIKIDAELELKDQKLPPIGSAVEVEIDCGQVDLLSFLFEDAIAFARRTLWL</sequence>
<dbReference type="SUPFAM" id="SSF55781">
    <property type="entry name" value="GAF domain-like"/>
    <property type="match status" value="1"/>
</dbReference>
<dbReference type="OrthoDB" id="248877at2"/>
<dbReference type="Gene3D" id="3.30.450.40">
    <property type="match status" value="1"/>
</dbReference>
<dbReference type="GO" id="GO:0015679">
    <property type="term" value="P:plasma membrane copper ion transport"/>
    <property type="evidence" value="ECO:0007669"/>
    <property type="project" value="TreeGrafter"/>
</dbReference>
<evidence type="ECO:0000313" key="3">
    <source>
        <dbReference type="Proteomes" id="UP000317318"/>
    </source>
</evidence>
<dbReference type="PANTHER" id="PTHR30097:SF4">
    <property type="entry name" value="SLR6042 PROTEIN"/>
    <property type="match status" value="1"/>
</dbReference>
<reference evidence="2 3" key="1">
    <citation type="submission" date="2019-02" db="EMBL/GenBank/DDBJ databases">
        <title>Deep-cultivation of Planctomycetes and their phenomic and genomic characterization uncovers novel biology.</title>
        <authorList>
            <person name="Wiegand S."/>
            <person name="Jogler M."/>
            <person name="Boedeker C."/>
            <person name="Pinto D."/>
            <person name="Vollmers J."/>
            <person name="Rivas-Marin E."/>
            <person name="Kohn T."/>
            <person name="Peeters S.H."/>
            <person name="Heuer A."/>
            <person name="Rast P."/>
            <person name="Oberbeckmann S."/>
            <person name="Bunk B."/>
            <person name="Jeske O."/>
            <person name="Meyerdierks A."/>
            <person name="Storesund J.E."/>
            <person name="Kallscheuer N."/>
            <person name="Luecker S."/>
            <person name="Lage O.M."/>
            <person name="Pohl T."/>
            <person name="Merkel B.J."/>
            <person name="Hornburger P."/>
            <person name="Mueller R.-W."/>
            <person name="Bruemmer F."/>
            <person name="Labrenz M."/>
            <person name="Spormann A.M."/>
            <person name="Op den Camp H."/>
            <person name="Overmann J."/>
            <person name="Amann R."/>
            <person name="Jetten M.S.M."/>
            <person name="Mascher T."/>
            <person name="Medema M.H."/>
            <person name="Devos D.P."/>
            <person name="Kaster A.-K."/>
            <person name="Ovreas L."/>
            <person name="Rohde M."/>
            <person name="Galperin M.Y."/>
            <person name="Jogler C."/>
        </authorList>
    </citation>
    <scope>NUCLEOTIDE SEQUENCE [LARGE SCALE GENOMIC DNA]</scope>
    <source>
        <strain evidence="2 3">Pan189</strain>
    </source>
</reference>
<proteinExistence type="predicted"/>
<dbReference type="Proteomes" id="UP000317318">
    <property type="component" value="Chromosome"/>
</dbReference>